<keyword evidence="5" id="KW-0472">Membrane</keyword>
<dbReference type="VEuPathDB" id="FungiDB:BD410DRAFT_760412"/>
<dbReference type="OrthoDB" id="10261046at2759"/>
<evidence type="ECO:0000313" key="8">
    <source>
        <dbReference type="Proteomes" id="UP000294933"/>
    </source>
</evidence>
<evidence type="ECO:0000256" key="2">
    <source>
        <dbReference type="ARBA" id="ARBA00006972"/>
    </source>
</evidence>
<evidence type="ECO:0000256" key="3">
    <source>
        <dbReference type="ARBA" id="ARBA00022448"/>
    </source>
</evidence>
<keyword evidence="4" id="KW-0653">Protein transport</keyword>
<dbReference type="Proteomes" id="UP000294933">
    <property type="component" value="Unassembled WGS sequence"/>
</dbReference>
<keyword evidence="3" id="KW-0813">Transport</keyword>
<comment type="subcellular location">
    <subcellularLocation>
        <location evidence="1">Endomembrane system</location>
    </subcellularLocation>
</comment>
<dbReference type="InterPro" id="IPR016635">
    <property type="entry name" value="AP_complex_ssu"/>
</dbReference>
<dbReference type="Pfam" id="PF01217">
    <property type="entry name" value="Clat_adaptor_s"/>
    <property type="match status" value="1"/>
</dbReference>
<proteinExistence type="inferred from homology"/>
<dbReference type="InterPro" id="IPR011012">
    <property type="entry name" value="Longin-like_dom_sf"/>
</dbReference>
<protein>
    <submittedName>
        <fullName evidence="7">Adaptor protein complex sigma subunit</fullName>
    </submittedName>
</protein>
<dbReference type="PROSITE" id="PS00989">
    <property type="entry name" value="CLAT_ADAPTOR_S"/>
    <property type="match status" value="1"/>
</dbReference>
<evidence type="ECO:0000256" key="5">
    <source>
        <dbReference type="ARBA" id="ARBA00023136"/>
    </source>
</evidence>
<dbReference type="STRING" id="50990.A0A4Y7QMB2"/>
<dbReference type="InterPro" id="IPR000804">
    <property type="entry name" value="Clathrin_sm-chain_CS"/>
</dbReference>
<feature type="domain" description="AP complex mu/sigma subunit" evidence="6">
    <location>
        <begin position="1"/>
        <end position="151"/>
    </location>
</feature>
<comment type="similarity">
    <text evidence="2">Belongs to the adaptor complexes small subunit family.</text>
</comment>
<dbReference type="GO" id="GO:0012505">
    <property type="term" value="C:endomembrane system"/>
    <property type="evidence" value="ECO:0007669"/>
    <property type="project" value="UniProtKB-SubCell"/>
</dbReference>
<evidence type="ECO:0000256" key="4">
    <source>
        <dbReference type="ARBA" id="ARBA00022927"/>
    </source>
</evidence>
<gene>
    <name evidence="7" type="ORF">BD410DRAFT_760412</name>
</gene>
<dbReference type="Gene3D" id="3.30.450.60">
    <property type="match status" value="1"/>
</dbReference>
<dbReference type="AlphaFoldDB" id="A0A4Y7QMB2"/>
<evidence type="ECO:0000256" key="1">
    <source>
        <dbReference type="ARBA" id="ARBA00004308"/>
    </source>
</evidence>
<dbReference type="FunFam" id="3.30.450.60:FF:000001">
    <property type="entry name" value="AP complex subunit sigma"/>
    <property type="match status" value="1"/>
</dbReference>
<dbReference type="SUPFAM" id="SSF64356">
    <property type="entry name" value="SNARE-like"/>
    <property type="match status" value="1"/>
</dbReference>
<organism evidence="7 8">
    <name type="scientific">Rickenella mellea</name>
    <dbReference type="NCBI Taxonomy" id="50990"/>
    <lineage>
        <taxon>Eukaryota</taxon>
        <taxon>Fungi</taxon>
        <taxon>Dikarya</taxon>
        <taxon>Basidiomycota</taxon>
        <taxon>Agaricomycotina</taxon>
        <taxon>Agaricomycetes</taxon>
        <taxon>Hymenochaetales</taxon>
        <taxon>Rickenellaceae</taxon>
        <taxon>Rickenella</taxon>
    </lineage>
</organism>
<dbReference type="PANTHER" id="PTHR11753">
    <property type="entry name" value="ADAPTOR COMPLEXES SMALL SUBUNIT FAMILY"/>
    <property type="match status" value="1"/>
</dbReference>
<keyword evidence="8" id="KW-1185">Reference proteome</keyword>
<evidence type="ECO:0000259" key="6">
    <source>
        <dbReference type="Pfam" id="PF01217"/>
    </source>
</evidence>
<accession>A0A4Y7QMB2</accession>
<dbReference type="InterPro" id="IPR022775">
    <property type="entry name" value="AP_mu_sigma_su"/>
</dbReference>
<dbReference type="EMBL" id="ML170157">
    <property type="protein sequence ID" value="TDL28787.1"/>
    <property type="molecule type" value="Genomic_DNA"/>
</dbReference>
<dbReference type="GO" id="GO:0030117">
    <property type="term" value="C:membrane coat"/>
    <property type="evidence" value="ECO:0007669"/>
    <property type="project" value="InterPro"/>
</dbReference>
<evidence type="ECO:0000313" key="7">
    <source>
        <dbReference type="EMBL" id="TDL28787.1"/>
    </source>
</evidence>
<dbReference type="GO" id="GO:0006886">
    <property type="term" value="P:intracellular protein transport"/>
    <property type="evidence" value="ECO:0007669"/>
    <property type="project" value="InterPro"/>
</dbReference>
<name>A0A4Y7QMB2_9AGAM</name>
<dbReference type="GO" id="GO:0016192">
    <property type="term" value="P:vesicle-mediated transport"/>
    <property type="evidence" value="ECO:0007669"/>
    <property type="project" value="InterPro"/>
</dbReference>
<sequence>MIHSVLIFNTSGVPRLTKFYTPLRSESQPLIRKIFSLISPRPASLCNFLDAPELQSFLGSKIGEEVRVVYRNYATLYFVFVVDGAESELGILDLIQVFVESLDRAFENVCELDLVFHFDDVHHILGELIQGGLVLETNVDEISEAVQTSQQTRKESFMTANPLALGVGAGGPRSSTLQTPLGWLTNKLTGVGAR</sequence>
<reference evidence="7 8" key="1">
    <citation type="submission" date="2018-06" db="EMBL/GenBank/DDBJ databases">
        <title>A transcriptomic atlas of mushroom development highlights an independent origin of complex multicellularity.</title>
        <authorList>
            <consortium name="DOE Joint Genome Institute"/>
            <person name="Krizsan K."/>
            <person name="Almasi E."/>
            <person name="Merenyi Z."/>
            <person name="Sahu N."/>
            <person name="Viragh M."/>
            <person name="Koszo T."/>
            <person name="Mondo S."/>
            <person name="Kiss B."/>
            <person name="Balint B."/>
            <person name="Kues U."/>
            <person name="Barry K."/>
            <person name="Hegedus J.C."/>
            <person name="Henrissat B."/>
            <person name="Johnson J."/>
            <person name="Lipzen A."/>
            <person name="Ohm R."/>
            <person name="Nagy I."/>
            <person name="Pangilinan J."/>
            <person name="Yan J."/>
            <person name="Xiong Y."/>
            <person name="Grigoriev I.V."/>
            <person name="Hibbett D.S."/>
            <person name="Nagy L.G."/>
        </authorList>
    </citation>
    <scope>NUCLEOTIDE SEQUENCE [LARGE SCALE GENOMIC DNA]</scope>
    <source>
        <strain evidence="7 8">SZMC22713</strain>
    </source>
</reference>